<dbReference type="EC" id="3.1.1.13" evidence="7"/>
<evidence type="ECO:0000256" key="4">
    <source>
        <dbReference type="ARBA" id="ARBA00022677"/>
    </source>
</evidence>
<evidence type="ECO:0000256" key="5">
    <source>
        <dbReference type="ARBA" id="ARBA00022801"/>
    </source>
</evidence>
<dbReference type="EMBL" id="CALNXI010000022">
    <property type="protein sequence ID" value="CAH3015312.1"/>
    <property type="molecule type" value="Genomic_DNA"/>
</dbReference>
<evidence type="ECO:0000313" key="9">
    <source>
        <dbReference type="EMBL" id="CAH3015312.1"/>
    </source>
</evidence>
<evidence type="ECO:0000256" key="1">
    <source>
        <dbReference type="ARBA" id="ARBA00004502"/>
    </source>
</evidence>
<comment type="similarity">
    <text evidence="2">Belongs to the AB hydrolase superfamily. LDAH family.</text>
</comment>
<keyword evidence="4" id="KW-0551">Lipid droplet</keyword>
<comment type="subcellular location">
    <subcellularLocation>
        <location evidence="1">Lipid droplet</location>
    </subcellularLocation>
</comment>
<dbReference type="InterPro" id="IPR019363">
    <property type="entry name" value="LDAH"/>
</dbReference>
<proteinExistence type="inferred from homology"/>
<sequence>MRVSHASVETFENAESGNYHQSVGKKLSGAMNNNFNSPVKHEIALINGVATRIASARSTEENLCIVVIPGNPGGIGFYDIFISTIFQAGKGKYSVYGVSHAGHAQVDDPSGPCKCKSEKQWDQEQPSSFTLSDQIEHKLAFLAYYIPTHCRVILVGHSIGAYIALEMLKRYHDKEKVLKCVLLFPTIERVDSAPSGKFWKFICHYLHWPFLMGTAVASFLPSLLQRWAVGWWMYLNEVENEECIKNAAQAMLNYHTVNNVLEIGRQLTTIKELDYECVRLNLDKLVFFYGLGDPWVPQVYYEDMKERFPDGDIKLSRDKDIKHAFVLDTSEKVAKMVWEWIENHVNEYELEDTVTIVEPC</sequence>
<evidence type="ECO:0000256" key="8">
    <source>
        <dbReference type="ARBA" id="ARBA00049527"/>
    </source>
</evidence>
<keyword evidence="5" id="KW-0378">Hydrolase</keyword>
<gene>
    <name evidence="9" type="ORF">PEVE_00015505</name>
</gene>
<name>A0ABN8LEE3_9CNID</name>
<dbReference type="InterPro" id="IPR029058">
    <property type="entry name" value="AB_hydrolase_fold"/>
</dbReference>
<evidence type="ECO:0000313" key="10">
    <source>
        <dbReference type="Proteomes" id="UP001159427"/>
    </source>
</evidence>
<dbReference type="SUPFAM" id="SSF53474">
    <property type="entry name" value="alpha/beta-Hydrolases"/>
    <property type="match status" value="1"/>
</dbReference>
<comment type="catalytic activity">
    <reaction evidence="8">
        <text>a cholesterol ester + H2O = cholesterol + a fatty acid + H(+)</text>
        <dbReference type="Rhea" id="RHEA:36403"/>
        <dbReference type="ChEBI" id="CHEBI:15377"/>
        <dbReference type="ChEBI" id="CHEBI:15378"/>
        <dbReference type="ChEBI" id="CHEBI:16113"/>
        <dbReference type="ChEBI" id="CHEBI:17002"/>
        <dbReference type="ChEBI" id="CHEBI:28868"/>
        <dbReference type="EC" id="3.1.1.13"/>
    </reaction>
    <physiologicalReaction direction="left-to-right" evidence="8">
        <dbReference type="Rhea" id="RHEA:36404"/>
    </physiologicalReaction>
</comment>
<evidence type="ECO:0000256" key="3">
    <source>
        <dbReference type="ARBA" id="ARBA00019242"/>
    </source>
</evidence>
<accession>A0ABN8LEE3</accession>
<dbReference type="Proteomes" id="UP001159427">
    <property type="component" value="Unassembled WGS sequence"/>
</dbReference>
<keyword evidence="10" id="KW-1185">Reference proteome</keyword>
<dbReference type="PANTHER" id="PTHR13390:SF0">
    <property type="entry name" value="LIPID DROPLET-ASSOCIATED HYDROLASE"/>
    <property type="match status" value="1"/>
</dbReference>
<evidence type="ECO:0000256" key="7">
    <source>
        <dbReference type="ARBA" id="ARBA00039150"/>
    </source>
</evidence>
<organism evidence="9 10">
    <name type="scientific">Porites evermanni</name>
    <dbReference type="NCBI Taxonomy" id="104178"/>
    <lineage>
        <taxon>Eukaryota</taxon>
        <taxon>Metazoa</taxon>
        <taxon>Cnidaria</taxon>
        <taxon>Anthozoa</taxon>
        <taxon>Hexacorallia</taxon>
        <taxon>Scleractinia</taxon>
        <taxon>Fungiina</taxon>
        <taxon>Poritidae</taxon>
        <taxon>Porites</taxon>
    </lineage>
</organism>
<protein>
    <recommendedName>
        <fullName evidence="3">Lipid droplet-associated hydrolase</fullName>
        <ecNumber evidence="7">3.1.1.13</ecNumber>
    </recommendedName>
    <alternativeName>
        <fullName evidence="6">Lipid droplet-associated serine hydrolase</fullName>
    </alternativeName>
</protein>
<evidence type="ECO:0000256" key="6">
    <source>
        <dbReference type="ARBA" id="ARBA00031924"/>
    </source>
</evidence>
<comment type="caution">
    <text evidence="9">The sequence shown here is derived from an EMBL/GenBank/DDBJ whole genome shotgun (WGS) entry which is preliminary data.</text>
</comment>
<dbReference type="Gene3D" id="3.40.50.1820">
    <property type="entry name" value="alpha/beta hydrolase"/>
    <property type="match status" value="1"/>
</dbReference>
<dbReference type="PANTHER" id="PTHR13390">
    <property type="entry name" value="LIPASE"/>
    <property type="match status" value="1"/>
</dbReference>
<evidence type="ECO:0000256" key="2">
    <source>
        <dbReference type="ARBA" id="ARBA00008300"/>
    </source>
</evidence>
<reference evidence="9 10" key="1">
    <citation type="submission" date="2022-05" db="EMBL/GenBank/DDBJ databases">
        <authorList>
            <consortium name="Genoscope - CEA"/>
            <person name="William W."/>
        </authorList>
    </citation>
    <scope>NUCLEOTIDE SEQUENCE [LARGE SCALE GENOMIC DNA]</scope>
</reference>
<dbReference type="Pfam" id="PF10230">
    <property type="entry name" value="LIDHydrolase"/>
    <property type="match status" value="1"/>
</dbReference>